<feature type="domain" description="Methyltransferase" evidence="4">
    <location>
        <begin position="76"/>
        <end position="166"/>
    </location>
</feature>
<feature type="region of interest" description="Disordered" evidence="3">
    <location>
        <begin position="1"/>
        <end position="23"/>
    </location>
</feature>
<evidence type="ECO:0000313" key="6">
    <source>
        <dbReference type="Proteomes" id="UP000319103"/>
    </source>
</evidence>
<evidence type="ECO:0000256" key="3">
    <source>
        <dbReference type="SAM" id="MobiDB-lite"/>
    </source>
</evidence>
<keyword evidence="1 5" id="KW-0489">Methyltransferase</keyword>
<evidence type="ECO:0000313" key="5">
    <source>
        <dbReference type="EMBL" id="TQF01984.1"/>
    </source>
</evidence>
<keyword evidence="6" id="KW-1185">Reference proteome</keyword>
<dbReference type="OrthoDB" id="9797252at2"/>
<dbReference type="InterPro" id="IPR029063">
    <property type="entry name" value="SAM-dependent_MTases_sf"/>
</dbReference>
<sequence length="299" mass="32743">MRPQSAPPADDAEPGAHALPLPPCLNRATRTDLEATKVPLFPGAARAYREFRPSLPEDAVALLTDTVHGTPRPVLLDLGTGTGQVPAALHQAFTRVDVVERDPEMIAEAEKALRPLMRDKPLGVHACPAEEFTAPYPGYQAHLVTCCRAFHWMPQDQVLSVIDEVAAPNAVVAVMGDGSLWTARNAWTDALRALIQAYLGPERRAGTEGTYTQPRRRYEEVLADSPFCRIEEHVLPVVRRWTPDQVVGYLASTSFAADQLFGDQLAAFQAQALELLERHAVNGDLTENAEFTILLASRP</sequence>
<keyword evidence="2 5" id="KW-0808">Transferase</keyword>
<dbReference type="Gene3D" id="3.40.50.150">
    <property type="entry name" value="Vaccinia Virus protein VP39"/>
    <property type="match status" value="1"/>
</dbReference>
<dbReference type="AlphaFoldDB" id="A0A540W0U9"/>
<dbReference type="EMBL" id="VIGB01000003">
    <property type="protein sequence ID" value="TQF01984.1"/>
    <property type="molecule type" value="Genomic_DNA"/>
</dbReference>
<name>A0A540W0U9_9ACTN</name>
<organism evidence="5 6">
    <name type="scientific">Kitasatospora acidiphila</name>
    <dbReference type="NCBI Taxonomy" id="2567942"/>
    <lineage>
        <taxon>Bacteria</taxon>
        <taxon>Bacillati</taxon>
        <taxon>Actinomycetota</taxon>
        <taxon>Actinomycetes</taxon>
        <taxon>Kitasatosporales</taxon>
        <taxon>Streptomycetaceae</taxon>
        <taxon>Kitasatospora</taxon>
    </lineage>
</organism>
<comment type="caution">
    <text evidence="5">The sequence shown here is derived from an EMBL/GenBank/DDBJ whole genome shotgun (WGS) entry which is preliminary data.</text>
</comment>
<accession>A0A540W0U9</accession>
<proteinExistence type="predicted"/>
<dbReference type="InterPro" id="IPR041698">
    <property type="entry name" value="Methyltransf_25"/>
</dbReference>
<dbReference type="Proteomes" id="UP000319103">
    <property type="component" value="Unassembled WGS sequence"/>
</dbReference>
<evidence type="ECO:0000259" key="4">
    <source>
        <dbReference type="Pfam" id="PF13649"/>
    </source>
</evidence>
<dbReference type="GO" id="GO:0032259">
    <property type="term" value="P:methylation"/>
    <property type="evidence" value="ECO:0007669"/>
    <property type="project" value="UniProtKB-KW"/>
</dbReference>
<evidence type="ECO:0000256" key="2">
    <source>
        <dbReference type="ARBA" id="ARBA00022679"/>
    </source>
</evidence>
<dbReference type="CDD" id="cd02440">
    <property type="entry name" value="AdoMet_MTases"/>
    <property type="match status" value="1"/>
</dbReference>
<dbReference type="GO" id="GO:0008168">
    <property type="term" value="F:methyltransferase activity"/>
    <property type="evidence" value="ECO:0007669"/>
    <property type="project" value="UniProtKB-KW"/>
</dbReference>
<dbReference type="InterPro" id="IPR051052">
    <property type="entry name" value="Diverse_substrate_MTase"/>
</dbReference>
<dbReference type="PANTHER" id="PTHR44942">
    <property type="entry name" value="METHYLTRANSF_11 DOMAIN-CONTAINING PROTEIN"/>
    <property type="match status" value="1"/>
</dbReference>
<evidence type="ECO:0000256" key="1">
    <source>
        <dbReference type="ARBA" id="ARBA00022603"/>
    </source>
</evidence>
<gene>
    <name evidence="5" type="ORF">E6W39_06475</name>
</gene>
<dbReference type="Pfam" id="PF13649">
    <property type="entry name" value="Methyltransf_25"/>
    <property type="match status" value="1"/>
</dbReference>
<protein>
    <submittedName>
        <fullName evidence="5">Class I SAM-dependent methyltransferase</fullName>
    </submittedName>
</protein>
<reference evidence="5 6" key="1">
    <citation type="submission" date="2019-06" db="EMBL/GenBank/DDBJ databases">
        <title>Description of Kitasatospora acidophila sp. nov. isolated from pine grove soil, and reclassification of Streptomyces novaecaesareae to Kitasatospora novaeceasareae comb. nov.</title>
        <authorList>
            <person name="Kim M.J."/>
        </authorList>
    </citation>
    <scope>NUCLEOTIDE SEQUENCE [LARGE SCALE GENOMIC DNA]</scope>
    <source>
        <strain evidence="5 6">MMS16-CNU292</strain>
    </source>
</reference>
<dbReference type="SUPFAM" id="SSF53335">
    <property type="entry name" value="S-adenosyl-L-methionine-dependent methyltransferases"/>
    <property type="match status" value="1"/>
</dbReference>
<dbReference type="PANTHER" id="PTHR44942:SF4">
    <property type="entry name" value="METHYLTRANSFERASE TYPE 11 DOMAIN-CONTAINING PROTEIN"/>
    <property type="match status" value="1"/>
</dbReference>